<evidence type="ECO:0000313" key="2">
    <source>
        <dbReference type="EMBL" id="KAF0773461.1"/>
    </source>
</evidence>
<evidence type="ECO:0000313" key="3">
    <source>
        <dbReference type="Proteomes" id="UP000478052"/>
    </source>
</evidence>
<feature type="transmembrane region" description="Helical" evidence="1">
    <location>
        <begin position="9"/>
        <end position="27"/>
    </location>
</feature>
<keyword evidence="3" id="KW-1185">Reference proteome</keyword>
<comment type="caution">
    <text evidence="2">The sequence shown here is derived from an EMBL/GenBank/DDBJ whole genome shotgun (WGS) entry which is preliminary data.</text>
</comment>
<keyword evidence="1" id="KW-0812">Transmembrane</keyword>
<sequence length="68" mass="8004">MHAVRTKIIIYVRCILYELLLLYIYVSEILLCIRLSCSCLILTTFRALLFVLYTNVHFINMCLSVQCL</sequence>
<dbReference type="Proteomes" id="UP000478052">
    <property type="component" value="Unassembled WGS sequence"/>
</dbReference>
<organism evidence="2 3">
    <name type="scientific">Aphis craccivora</name>
    <name type="common">Cowpea aphid</name>
    <dbReference type="NCBI Taxonomy" id="307492"/>
    <lineage>
        <taxon>Eukaryota</taxon>
        <taxon>Metazoa</taxon>
        <taxon>Ecdysozoa</taxon>
        <taxon>Arthropoda</taxon>
        <taxon>Hexapoda</taxon>
        <taxon>Insecta</taxon>
        <taxon>Pterygota</taxon>
        <taxon>Neoptera</taxon>
        <taxon>Paraneoptera</taxon>
        <taxon>Hemiptera</taxon>
        <taxon>Sternorrhyncha</taxon>
        <taxon>Aphidomorpha</taxon>
        <taxon>Aphidoidea</taxon>
        <taxon>Aphididae</taxon>
        <taxon>Aphidini</taxon>
        <taxon>Aphis</taxon>
        <taxon>Aphis</taxon>
    </lineage>
</organism>
<gene>
    <name evidence="2" type="ORF">FWK35_00000348</name>
</gene>
<protein>
    <submittedName>
        <fullName evidence="2">Uncharacterized protein</fullName>
    </submittedName>
</protein>
<dbReference type="AlphaFoldDB" id="A0A6G0ZPG8"/>
<keyword evidence="1" id="KW-1133">Transmembrane helix</keyword>
<keyword evidence="1" id="KW-0472">Membrane</keyword>
<dbReference type="EMBL" id="VUJU01000058">
    <property type="protein sequence ID" value="KAF0773461.1"/>
    <property type="molecule type" value="Genomic_DNA"/>
</dbReference>
<evidence type="ECO:0000256" key="1">
    <source>
        <dbReference type="SAM" id="Phobius"/>
    </source>
</evidence>
<reference evidence="2 3" key="1">
    <citation type="submission" date="2019-08" db="EMBL/GenBank/DDBJ databases">
        <title>Whole genome of Aphis craccivora.</title>
        <authorList>
            <person name="Voronova N.V."/>
            <person name="Shulinski R.S."/>
            <person name="Bandarenka Y.V."/>
            <person name="Zhorov D.G."/>
            <person name="Warner D."/>
        </authorList>
    </citation>
    <scope>NUCLEOTIDE SEQUENCE [LARGE SCALE GENOMIC DNA]</scope>
    <source>
        <strain evidence="2">180601</strain>
        <tissue evidence="2">Whole Body</tissue>
    </source>
</reference>
<name>A0A6G0ZPG8_APHCR</name>
<accession>A0A6G0ZPG8</accession>
<proteinExistence type="predicted"/>
<feature type="transmembrane region" description="Helical" evidence="1">
    <location>
        <begin position="33"/>
        <end position="53"/>
    </location>
</feature>